<dbReference type="InterPro" id="IPR050834">
    <property type="entry name" value="Glycosyltransf_2"/>
</dbReference>
<dbReference type="Proteomes" id="UP000188937">
    <property type="component" value="Chromosome"/>
</dbReference>
<gene>
    <name evidence="2" type="ORF">A0U92_16395</name>
</gene>
<dbReference type="EMBL" id="CP014692">
    <property type="protein sequence ID" value="AQS86067.1"/>
    <property type="molecule type" value="Genomic_DNA"/>
</dbReference>
<keyword evidence="3" id="KW-1185">Reference proteome</keyword>
<dbReference type="PANTHER" id="PTHR43685">
    <property type="entry name" value="GLYCOSYLTRANSFERASE"/>
    <property type="match status" value="1"/>
</dbReference>
<reference evidence="2 3" key="1">
    <citation type="submission" date="2016-03" db="EMBL/GenBank/DDBJ databases">
        <title>Acetic acid bacteria sequencing.</title>
        <authorList>
            <person name="Brandt J."/>
            <person name="Jakob F."/>
            <person name="Vogel R.F."/>
        </authorList>
    </citation>
    <scope>NUCLEOTIDE SEQUENCE [LARGE SCALE GENOMIC DNA]</scope>
    <source>
        <strain evidence="2 3">TMW2.1153</strain>
    </source>
</reference>
<dbReference type="AlphaFoldDB" id="A0A1U9KJX2"/>
<dbReference type="Gene3D" id="3.90.550.10">
    <property type="entry name" value="Spore Coat Polysaccharide Biosynthesis Protein SpsA, Chain A"/>
    <property type="match status" value="1"/>
</dbReference>
<dbReference type="InterPro" id="IPR029044">
    <property type="entry name" value="Nucleotide-diphossugar_trans"/>
</dbReference>
<evidence type="ECO:0000313" key="3">
    <source>
        <dbReference type="Proteomes" id="UP000188937"/>
    </source>
</evidence>
<dbReference type="OrthoDB" id="9771846at2"/>
<evidence type="ECO:0000259" key="1">
    <source>
        <dbReference type="Pfam" id="PF00535"/>
    </source>
</evidence>
<dbReference type="KEGG" id="aace:A0U92_16395"/>
<keyword evidence="2" id="KW-0808">Transferase</keyword>
<dbReference type="SUPFAM" id="SSF53448">
    <property type="entry name" value="Nucleotide-diphospho-sugar transferases"/>
    <property type="match status" value="1"/>
</dbReference>
<name>A0A1U9KJX2_ACEAC</name>
<evidence type="ECO:0000313" key="2">
    <source>
        <dbReference type="EMBL" id="AQS86067.1"/>
    </source>
</evidence>
<protein>
    <submittedName>
        <fullName evidence="2">Glycosyl transferase family 2</fullName>
    </submittedName>
</protein>
<accession>A0A1U9KJX2</accession>
<feature type="domain" description="Glycosyltransferase 2-like" evidence="1">
    <location>
        <begin position="4"/>
        <end position="112"/>
    </location>
</feature>
<dbReference type="CDD" id="cd00761">
    <property type="entry name" value="Glyco_tranf_GTA_type"/>
    <property type="match status" value="1"/>
</dbReference>
<dbReference type="InterPro" id="IPR001173">
    <property type="entry name" value="Glyco_trans_2-like"/>
</dbReference>
<dbReference type="RefSeq" id="WP_077814074.1">
    <property type="nucleotide sequence ID" value="NZ_CP014692.1"/>
</dbReference>
<dbReference type="PANTHER" id="PTHR43685:SF2">
    <property type="entry name" value="GLYCOSYLTRANSFERASE 2-LIKE DOMAIN-CONTAINING PROTEIN"/>
    <property type="match status" value="1"/>
</dbReference>
<dbReference type="STRING" id="435.A0U92_16395"/>
<sequence>MRFSLVIPTLDRPGDVRAFLDALARQSFRDLEVILVDQSGSNIYDTVIADFSKLWPIRHIRINIQKCRYACVVGASYASGDIIAFPDDDCLYLPKTLEQVDASFRENPSLGLLTGAVLNQHGLPSQMGRWLDTSARLNESNIWTGLVEFSMFIRRTAYEAVGGFDVNMGPGCRFVAAEGQDLGLRLLAYGVQGYFDTRIRVIHPDKSIGINLARARSYARGMGYALRKNAAPLGILLEFTIRPVGGIVFNVLKGNRSAALYHAYVILGRMEGYCSFAARRAAKVHKEMRTQI</sequence>
<dbReference type="Pfam" id="PF00535">
    <property type="entry name" value="Glycos_transf_2"/>
    <property type="match status" value="1"/>
</dbReference>
<proteinExistence type="predicted"/>
<organism evidence="2 3">
    <name type="scientific">Acetobacter aceti</name>
    <dbReference type="NCBI Taxonomy" id="435"/>
    <lineage>
        <taxon>Bacteria</taxon>
        <taxon>Pseudomonadati</taxon>
        <taxon>Pseudomonadota</taxon>
        <taxon>Alphaproteobacteria</taxon>
        <taxon>Acetobacterales</taxon>
        <taxon>Acetobacteraceae</taxon>
        <taxon>Acetobacter</taxon>
        <taxon>Acetobacter subgen. Acetobacter</taxon>
    </lineage>
</organism>
<dbReference type="GO" id="GO:0016740">
    <property type="term" value="F:transferase activity"/>
    <property type="evidence" value="ECO:0007669"/>
    <property type="project" value="UniProtKB-KW"/>
</dbReference>